<gene>
    <name evidence="12" type="primary">cadA</name>
    <name evidence="12" type="ORF">HF526_28430</name>
</gene>
<dbReference type="Gene3D" id="3.40.1110.10">
    <property type="entry name" value="Calcium-transporting ATPase, cytoplasmic domain N"/>
    <property type="match status" value="1"/>
</dbReference>
<evidence type="ECO:0000256" key="1">
    <source>
        <dbReference type="ARBA" id="ARBA00004651"/>
    </source>
</evidence>
<dbReference type="RefSeq" id="WP_169384657.1">
    <property type="nucleotide sequence ID" value="NZ_JAAXLA010000077.1"/>
</dbReference>
<dbReference type="NCBIfam" id="TIGR01525">
    <property type="entry name" value="ATPase-IB_hvy"/>
    <property type="match status" value="1"/>
</dbReference>
<evidence type="ECO:0000313" key="13">
    <source>
        <dbReference type="Proteomes" id="UP000820669"/>
    </source>
</evidence>
<dbReference type="SUPFAM" id="SSF81653">
    <property type="entry name" value="Calcium ATPase, transduction domain A"/>
    <property type="match status" value="1"/>
</dbReference>
<dbReference type="EMBL" id="JAAXLA010000077">
    <property type="protein sequence ID" value="NMI01196.1"/>
    <property type="molecule type" value="Genomic_DNA"/>
</dbReference>
<feature type="transmembrane region" description="Helical" evidence="10">
    <location>
        <begin position="131"/>
        <end position="151"/>
    </location>
</feature>
<evidence type="ECO:0000256" key="7">
    <source>
        <dbReference type="ARBA" id="ARBA00022967"/>
    </source>
</evidence>
<dbReference type="InterPro" id="IPR023298">
    <property type="entry name" value="ATPase_P-typ_TM_dom_sf"/>
</dbReference>
<evidence type="ECO:0000256" key="9">
    <source>
        <dbReference type="ARBA" id="ARBA00023136"/>
    </source>
</evidence>
<sequence length="893" mass="91063">MARAHVQTREPLGADAHRLATAELSIDGMHCSSCAVRTQRKLRKLPAVASASVNLATATAYVAYDPDACSVDDLCRAVEQAGYTAEPVDQRAAAGGSASRCDRWGLRAALSWPLALLAAAVAFLAPQSVRSGWAVLLLAAAVVFVGGWPFLRNSVRLARRGATNMDTLIALGTTSALAVSAVEAVALGGRHVHLGGGGSVAADLHGVMAPIIVAVLASGRWIETRARDRATDAMHSLLALRPPTARLVTEPADEHGELVAPESVPVGALVRVRAAEAVPLDGVVVAGGSAVDESMLTGEPLPVDRRPGDPVTGGTRNGGGVLVVRVTAIAAESVLAGLQRLVDQAQRDKPQLQRIADRISGIFVPAVLAVAALALLGWWWVGGDLGKGVLSGVAVLLVACPCAMGLAAPVATMVGLGRASALGILIRSGDALERLAKVDTVVVDKTGTLTERSASVSAVIAAPGVTTAEVLALAAAVEAESDHPIARAICAAGPPQHAAARSRVLPGGGVSGVVDDHPVRVIRPDARTLPEPMAGAVSAYRSRGDTVVWVERDGTLVGAIAVTNPVRPEAAAAMAALRESGTRLAVLSGDSAPSVEAVGRAVGIDETHSDLRPADKVGAVQALAGQGRHVMMVGDGVNDAPALAAADVGCAIGSGTEAALTTSQVALLGNDLRGAPAAVGAAGATVAVIMQNFGWAMGYNISALPLAASGLLDPLVAAVAMGLSSLIVVLNSLRLLRIGRRGIDGIRPVTPAARARGFGFSTALPVLLFAGATLVAQVVSPARDQPLLPGVPTLSRVPLADGRLAEVSLSAQGGLDTFHLYFYDTPGGAEAGAADPAITAVLDHDRRPLRPVRLGNGHFVAYTPELPPGMWTFRVEATVDGRPEAFDVQQRAG</sequence>
<keyword evidence="9 10" id="KW-0472">Membrane</keyword>
<accession>A0ABX1SI22</accession>
<dbReference type="SUPFAM" id="SSF56784">
    <property type="entry name" value="HAD-like"/>
    <property type="match status" value="1"/>
</dbReference>
<dbReference type="NCBIfam" id="TIGR01512">
    <property type="entry name" value="ATPase-IB2_Cd"/>
    <property type="match status" value="1"/>
</dbReference>
<dbReference type="PANTHER" id="PTHR43520">
    <property type="entry name" value="ATP7, ISOFORM B"/>
    <property type="match status" value="1"/>
</dbReference>
<dbReference type="CDD" id="cd00371">
    <property type="entry name" value="HMA"/>
    <property type="match status" value="1"/>
</dbReference>
<feature type="transmembrane region" description="Helical" evidence="10">
    <location>
        <begin position="104"/>
        <end position="125"/>
    </location>
</feature>
<dbReference type="InterPro" id="IPR006121">
    <property type="entry name" value="HMA_dom"/>
</dbReference>
<dbReference type="PROSITE" id="PS00154">
    <property type="entry name" value="ATPASE_E1_E2"/>
    <property type="match status" value="1"/>
</dbReference>
<dbReference type="Proteomes" id="UP000820669">
    <property type="component" value="Unassembled WGS sequence"/>
</dbReference>
<dbReference type="InterPro" id="IPR036412">
    <property type="entry name" value="HAD-like_sf"/>
</dbReference>
<dbReference type="InterPro" id="IPR001757">
    <property type="entry name" value="P_typ_ATPase"/>
</dbReference>
<proteinExistence type="inferred from homology"/>
<dbReference type="Pfam" id="PF00702">
    <property type="entry name" value="Hydrolase"/>
    <property type="match status" value="1"/>
</dbReference>
<dbReference type="NCBIfam" id="TIGR01511">
    <property type="entry name" value="ATPase-IB1_Cu"/>
    <property type="match status" value="1"/>
</dbReference>
<evidence type="ECO:0000256" key="5">
    <source>
        <dbReference type="ARBA" id="ARBA00022741"/>
    </source>
</evidence>
<evidence type="ECO:0000256" key="10">
    <source>
        <dbReference type="RuleBase" id="RU362081"/>
    </source>
</evidence>
<keyword evidence="8 10" id="KW-1133">Transmembrane helix</keyword>
<evidence type="ECO:0000256" key="3">
    <source>
        <dbReference type="ARBA" id="ARBA00022692"/>
    </source>
</evidence>
<dbReference type="InterPro" id="IPR027256">
    <property type="entry name" value="P-typ_ATPase_IB"/>
</dbReference>
<dbReference type="Gene3D" id="3.40.50.1000">
    <property type="entry name" value="HAD superfamily/HAD-like"/>
    <property type="match status" value="1"/>
</dbReference>
<dbReference type="Gene3D" id="3.30.70.100">
    <property type="match status" value="1"/>
</dbReference>
<keyword evidence="10" id="KW-1003">Cell membrane</keyword>
<dbReference type="PRINTS" id="PR00943">
    <property type="entry name" value="CUATPASE"/>
</dbReference>
<feature type="transmembrane region" description="Helical" evidence="10">
    <location>
        <begin position="715"/>
        <end position="736"/>
    </location>
</feature>
<dbReference type="PROSITE" id="PS50846">
    <property type="entry name" value="HMA_2"/>
    <property type="match status" value="1"/>
</dbReference>
<comment type="subcellular location">
    <subcellularLocation>
        <location evidence="1">Cell membrane</location>
        <topology evidence="1">Multi-pass membrane protein</topology>
    </subcellularLocation>
</comment>
<dbReference type="PRINTS" id="PR00119">
    <property type="entry name" value="CATATPASE"/>
</dbReference>
<keyword evidence="6 10" id="KW-0067">ATP-binding</keyword>
<dbReference type="SUPFAM" id="SSF55008">
    <property type="entry name" value="HMA, heavy metal-associated domain"/>
    <property type="match status" value="1"/>
</dbReference>
<keyword evidence="3 10" id="KW-0812">Transmembrane</keyword>
<protein>
    <submittedName>
        <fullName evidence="12">Cadmium-translocating P-type ATPase</fullName>
    </submittedName>
</protein>
<dbReference type="Pfam" id="PF00403">
    <property type="entry name" value="HMA"/>
    <property type="match status" value="1"/>
</dbReference>
<keyword evidence="13" id="KW-1185">Reference proteome</keyword>
<dbReference type="InterPro" id="IPR059000">
    <property type="entry name" value="ATPase_P-type_domA"/>
</dbReference>
<dbReference type="InterPro" id="IPR036163">
    <property type="entry name" value="HMA_dom_sf"/>
</dbReference>
<evidence type="ECO:0000256" key="8">
    <source>
        <dbReference type="ARBA" id="ARBA00022989"/>
    </source>
</evidence>
<feature type="domain" description="HMA" evidence="11">
    <location>
        <begin position="20"/>
        <end position="86"/>
    </location>
</feature>
<feature type="transmembrane region" description="Helical" evidence="10">
    <location>
        <begin position="359"/>
        <end position="381"/>
    </location>
</feature>
<name>A0ABX1SI22_9PSEU</name>
<comment type="similarity">
    <text evidence="2 10">Belongs to the cation transport ATPase (P-type) (TC 3.A.3) family. Type IB subfamily.</text>
</comment>
<keyword evidence="5 10" id="KW-0547">Nucleotide-binding</keyword>
<dbReference type="InterPro" id="IPR023214">
    <property type="entry name" value="HAD_sf"/>
</dbReference>
<organism evidence="12 13">
    <name type="scientific">Pseudonocardia acidicola</name>
    <dbReference type="NCBI Taxonomy" id="2724939"/>
    <lineage>
        <taxon>Bacteria</taxon>
        <taxon>Bacillati</taxon>
        <taxon>Actinomycetota</taxon>
        <taxon>Actinomycetes</taxon>
        <taxon>Pseudonocardiales</taxon>
        <taxon>Pseudonocardiaceae</taxon>
        <taxon>Pseudonocardia</taxon>
    </lineage>
</organism>
<keyword evidence="4 10" id="KW-0479">Metal-binding</keyword>
<comment type="caution">
    <text evidence="12">The sequence shown here is derived from an EMBL/GenBank/DDBJ whole genome shotgun (WGS) entry which is preliminary data.</text>
</comment>
<dbReference type="PANTHER" id="PTHR43520:SF8">
    <property type="entry name" value="P-TYPE CU(+) TRANSPORTER"/>
    <property type="match status" value="1"/>
</dbReference>
<dbReference type="NCBIfam" id="TIGR01494">
    <property type="entry name" value="ATPase_P-type"/>
    <property type="match status" value="2"/>
</dbReference>
<evidence type="ECO:0000256" key="2">
    <source>
        <dbReference type="ARBA" id="ARBA00006024"/>
    </source>
</evidence>
<keyword evidence="7" id="KW-1278">Translocase</keyword>
<evidence type="ECO:0000313" key="12">
    <source>
        <dbReference type="EMBL" id="NMI01196.1"/>
    </source>
</evidence>
<feature type="transmembrane region" description="Helical" evidence="10">
    <location>
        <begin position="677"/>
        <end position="695"/>
    </location>
</feature>
<dbReference type="InterPro" id="IPR023299">
    <property type="entry name" value="ATPase_P-typ_cyto_dom_N"/>
</dbReference>
<dbReference type="Gene3D" id="2.70.150.10">
    <property type="entry name" value="Calcium-transporting ATPase, cytoplasmic transduction domain A"/>
    <property type="match status" value="1"/>
</dbReference>
<dbReference type="Pfam" id="PF00122">
    <property type="entry name" value="E1-E2_ATPase"/>
    <property type="match status" value="1"/>
</dbReference>
<dbReference type="SUPFAM" id="SSF81665">
    <property type="entry name" value="Calcium ATPase, transmembrane domain M"/>
    <property type="match status" value="1"/>
</dbReference>
<feature type="transmembrane region" description="Helical" evidence="10">
    <location>
        <begin position="393"/>
        <end position="417"/>
    </location>
</feature>
<feature type="transmembrane region" description="Helical" evidence="10">
    <location>
        <begin position="757"/>
        <end position="779"/>
    </location>
</feature>
<dbReference type="InterPro" id="IPR018303">
    <property type="entry name" value="ATPase_P-typ_P_site"/>
</dbReference>
<evidence type="ECO:0000256" key="6">
    <source>
        <dbReference type="ARBA" id="ARBA00022840"/>
    </source>
</evidence>
<dbReference type="InterPro" id="IPR008250">
    <property type="entry name" value="ATPase_P-typ_transduc_dom_A_sf"/>
</dbReference>
<evidence type="ECO:0000259" key="11">
    <source>
        <dbReference type="PROSITE" id="PS50846"/>
    </source>
</evidence>
<evidence type="ECO:0000256" key="4">
    <source>
        <dbReference type="ARBA" id="ARBA00022723"/>
    </source>
</evidence>
<reference evidence="12 13" key="1">
    <citation type="submission" date="2020-04" db="EMBL/GenBank/DDBJ databases">
        <authorList>
            <person name="Klaysubun C."/>
            <person name="Duangmal K."/>
            <person name="Lipun K."/>
        </authorList>
    </citation>
    <scope>NUCLEOTIDE SEQUENCE [LARGE SCALE GENOMIC DNA]</scope>
    <source>
        <strain evidence="12 13">K10HN5</strain>
    </source>
</reference>